<dbReference type="EMBL" id="BDEQ01000001">
    <property type="protein sequence ID" value="GAT98226.1"/>
    <property type="molecule type" value="Genomic_DNA"/>
</dbReference>
<dbReference type="AlphaFoldDB" id="A0A5K1UD84"/>
<protein>
    <submittedName>
        <fullName evidence="1">Uncharacterized protein</fullName>
    </submittedName>
</protein>
<dbReference type="Proteomes" id="UP000078387">
    <property type="component" value="Unassembled WGS sequence"/>
</dbReference>
<comment type="caution">
    <text evidence="1">The sequence shown here is derived from an EMBL/GenBank/DDBJ whole genome shotgun (WGS) entry which is preliminary data.</text>
</comment>
<sequence length="205" mass="24519">MSLSNERHRYNCIIEKERLIIKYFKTEMENIKAGTNYLDTITIFSKLHSKGQIPPIPSHYPTHSPLIRNPILQKIVEEELLLENPNKSLKPIRKPITMEELKKRQQLEPLSYYQIIKLINTCREVFQWIKKSDRYIVRVEYEDLLNCVLAKTQKTLSITSKFRNSVKSTMKTYFKTIKIKEKMYWLLGHSFTKYGEIYYCKESDE</sequence>
<dbReference type="OMA" id="QSKEVFH"/>
<reference evidence="1 2" key="1">
    <citation type="submission" date="2016-05" db="EMBL/GenBank/DDBJ databases">
        <title>First whole genome sequencing of Entamoeba histolytica HM1:IMSS-clone-6.</title>
        <authorList>
            <person name="Mukherjee Avik.K."/>
            <person name="Izumyama S."/>
            <person name="Nakada-Tsukui K."/>
            <person name="Nozaki T."/>
        </authorList>
    </citation>
    <scope>NUCLEOTIDE SEQUENCE [LARGE SCALE GENOMIC DNA]</scope>
    <source>
        <strain evidence="1 2">HM1:IMSS clone 6</strain>
    </source>
</reference>
<organism evidence="1 2">
    <name type="scientific">Entamoeba histolytica</name>
    <dbReference type="NCBI Taxonomy" id="5759"/>
    <lineage>
        <taxon>Eukaryota</taxon>
        <taxon>Amoebozoa</taxon>
        <taxon>Evosea</taxon>
        <taxon>Archamoebae</taxon>
        <taxon>Mastigamoebida</taxon>
        <taxon>Entamoebidae</taxon>
        <taxon>Entamoeba</taxon>
    </lineage>
</organism>
<dbReference type="VEuPathDB" id="AmoebaDB:KM1_134340"/>
<dbReference type="VEuPathDB" id="AmoebaDB:EHI8A_075210"/>
<name>A0A5K1UD84_ENTHI</name>
<gene>
    <name evidence="1" type="ORF">CL6EHI_075710</name>
</gene>
<proteinExistence type="predicted"/>
<evidence type="ECO:0000313" key="2">
    <source>
        <dbReference type="Proteomes" id="UP000078387"/>
    </source>
</evidence>
<dbReference type="VEuPathDB" id="AmoebaDB:EHI_075710"/>
<accession>A0A5K1UD84</accession>
<dbReference type="VEuPathDB" id="AmoebaDB:EHI5A_106520"/>
<evidence type="ECO:0000313" key="1">
    <source>
        <dbReference type="EMBL" id="GAT98226.1"/>
    </source>
</evidence>